<dbReference type="GO" id="GO:0016878">
    <property type="term" value="F:acid-thiol ligase activity"/>
    <property type="evidence" value="ECO:0007669"/>
    <property type="project" value="UniProtKB-ARBA"/>
</dbReference>
<dbReference type="PANTHER" id="PTHR43767:SF1">
    <property type="entry name" value="NONRIBOSOMAL PEPTIDE SYNTHASE PES1 (EUROFUNG)-RELATED"/>
    <property type="match status" value="1"/>
</dbReference>
<dbReference type="Pfam" id="PF00501">
    <property type="entry name" value="AMP-binding"/>
    <property type="match status" value="1"/>
</dbReference>
<dbReference type="PANTHER" id="PTHR43767">
    <property type="entry name" value="LONG-CHAIN-FATTY-ACID--COA LIGASE"/>
    <property type="match status" value="1"/>
</dbReference>
<evidence type="ECO:0000313" key="2">
    <source>
        <dbReference type="EMBL" id="OUI77731.1"/>
    </source>
</evidence>
<dbReference type="EMBL" id="JOPB01000022">
    <property type="protein sequence ID" value="OUI77731.1"/>
    <property type="molecule type" value="Genomic_DNA"/>
</dbReference>
<evidence type="ECO:0000259" key="1">
    <source>
        <dbReference type="Pfam" id="PF00501"/>
    </source>
</evidence>
<dbReference type="RefSeq" id="WP_008855097.1">
    <property type="nucleotide sequence ID" value="NZ_JOPB01000022.1"/>
</dbReference>
<reference evidence="3" key="1">
    <citation type="submission" date="2014-06" db="EMBL/GenBank/DDBJ databases">
        <authorList>
            <person name="Winans N.J."/>
            <person name="Newell P.D."/>
            <person name="Douglas A.E."/>
        </authorList>
    </citation>
    <scope>NUCLEOTIDE SEQUENCE [LARGE SCALE GENOMIC DNA]</scope>
    <source>
        <strain evidence="3">DmL_052</strain>
    </source>
</reference>
<keyword evidence="3" id="KW-1185">Reference proteome</keyword>
<evidence type="ECO:0000313" key="3">
    <source>
        <dbReference type="Proteomes" id="UP000194946"/>
    </source>
</evidence>
<organism evidence="2 3">
    <name type="scientific">Commensalibacter intestini</name>
    <dbReference type="NCBI Taxonomy" id="479936"/>
    <lineage>
        <taxon>Bacteria</taxon>
        <taxon>Pseudomonadati</taxon>
        <taxon>Pseudomonadota</taxon>
        <taxon>Alphaproteobacteria</taxon>
        <taxon>Acetobacterales</taxon>
        <taxon>Acetobacteraceae</taxon>
    </lineage>
</organism>
<dbReference type="AlphaFoldDB" id="A0A251ZSU9"/>
<feature type="domain" description="AMP-dependent synthetase/ligase" evidence="1">
    <location>
        <begin position="188"/>
        <end position="351"/>
    </location>
</feature>
<proteinExistence type="predicted"/>
<name>A0A251ZSU9_9PROT</name>
<dbReference type="Gene3D" id="3.40.50.12780">
    <property type="entry name" value="N-terminal domain of ligase-like"/>
    <property type="match status" value="1"/>
</dbReference>
<dbReference type="InterPro" id="IPR045851">
    <property type="entry name" value="AMP-bd_C_sf"/>
</dbReference>
<dbReference type="Proteomes" id="UP000194946">
    <property type="component" value="Unassembled WGS sequence"/>
</dbReference>
<dbReference type="Gene3D" id="3.30.300.30">
    <property type="match status" value="1"/>
</dbReference>
<accession>A0A251ZSU9</accession>
<dbReference type="InterPro" id="IPR050237">
    <property type="entry name" value="ATP-dep_AMP-bd_enzyme"/>
</dbReference>
<gene>
    <name evidence="2" type="ORF">HK18_03010</name>
</gene>
<protein>
    <recommendedName>
        <fullName evidence="1">AMP-dependent synthetase/ligase domain-containing protein</fullName>
    </recommendedName>
</protein>
<sequence length="490" mass="54707">MYDRFIEHVARIAPDNVAMLSFGGSITFAKMDAEINKLAKTLLDILTPFPKVVAVSYQQMHPHWMLLMALSRIGIATASTSDDSLVAATEIAVLKPDLIISDTLFDVETQAQVLVLDLEWYSRVVQGEEVEPIRLALESDRVVRVAIASGTSDEKHRIDFKASVIEGAVIRLAHQEYIEWAEIEDAARYHCLLPTLGVGSIHGFLSTLSTWYVCGSVIMVDREQYPAAIAMLKPSLMIISPSQLQAILDSIPLDVPPVNGLRLVVSAGYFSKALQDLARRKLTEHMRVLYVTSECGLIAGARVEQMTHDDMAGWLLPSVDLQIVDDEGKVLPTGEVGNIRIKSAELVDGFYDDEEATRKQFKDGWFYPGDLGILDRQSGLRIFGRVDELYNFGGDKFYANKIDQVLRAVPGVKDIAMFAMPNENGVLEPWLAIVRDTDFDAEKVSAVLEKNFYNLPNIKAMWVNQIPRDLTDRVLRYQLVMVATQQCVTK</sequence>
<dbReference type="InterPro" id="IPR000873">
    <property type="entry name" value="AMP-dep_synth/lig_dom"/>
</dbReference>
<dbReference type="InterPro" id="IPR042099">
    <property type="entry name" value="ANL_N_sf"/>
</dbReference>
<dbReference type="SUPFAM" id="SSF56801">
    <property type="entry name" value="Acetyl-CoA synthetase-like"/>
    <property type="match status" value="1"/>
</dbReference>
<comment type="caution">
    <text evidence="2">The sequence shown here is derived from an EMBL/GenBank/DDBJ whole genome shotgun (WGS) entry which is preliminary data.</text>
</comment>